<feature type="non-terminal residue" evidence="2">
    <location>
        <position position="1"/>
    </location>
</feature>
<keyword evidence="3" id="KW-1185">Reference proteome</keyword>
<dbReference type="Proteomes" id="UP000218209">
    <property type="component" value="Unassembled WGS sequence"/>
</dbReference>
<evidence type="ECO:0000313" key="2">
    <source>
        <dbReference type="EMBL" id="OSX70281.1"/>
    </source>
</evidence>
<reference evidence="2 3" key="1">
    <citation type="submission" date="2017-03" db="EMBL/GenBank/DDBJ databases">
        <title>WGS assembly of Porphyra umbilicalis.</title>
        <authorList>
            <person name="Brawley S.H."/>
            <person name="Blouin N.A."/>
            <person name="Ficko-Blean E."/>
            <person name="Wheeler G.L."/>
            <person name="Lohr M."/>
            <person name="Goodson H.V."/>
            <person name="Jenkins J.W."/>
            <person name="Blaby-Haas C.E."/>
            <person name="Helliwell K.E."/>
            <person name="Chan C."/>
            <person name="Marriage T."/>
            <person name="Bhattacharya D."/>
            <person name="Klein A.S."/>
            <person name="Badis Y."/>
            <person name="Brodie J."/>
            <person name="Cao Y."/>
            <person name="Collen J."/>
            <person name="Dittami S.M."/>
            <person name="Gachon C.M."/>
            <person name="Green B.R."/>
            <person name="Karpowicz S."/>
            <person name="Kim J.W."/>
            <person name="Kudahl U."/>
            <person name="Lin S."/>
            <person name="Michel G."/>
            <person name="Mittag M."/>
            <person name="Olson B.J."/>
            <person name="Pangilinan J."/>
            <person name="Peng Y."/>
            <person name="Qiu H."/>
            <person name="Shu S."/>
            <person name="Singer J.T."/>
            <person name="Smith A.G."/>
            <person name="Sprecher B.N."/>
            <person name="Wagner V."/>
            <person name="Wang W."/>
            <person name="Wang Z.-Y."/>
            <person name="Yan J."/>
            <person name="Yarish C."/>
            <person name="Zoeuner-Riek S."/>
            <person name="Zhuang Y."/>
            <person name="Zou Y."/>
            <person name="Lindquist E.A."/>
            <person name="Grimwood J."/>
            <person name="Barry K."/>
            <person name="Rokhsar D.S."/>
            <person name="Schmutz J."/>
            <person name="Stiller J.W."/>
            <person name="Grossman A.R."/>
            <person name="Prochnik S.E."/>
        </authorList>
    </citation>
    <scope>NUCLEOTIDE SEQUENCE [LARGE SCALE GENOMIC DNA]</scope>
    <source>
        <strain evidence="2">4086291</strain>
    </source>
</reference>
<evidence type="ECO:0000313" key="3">
    <source>
        <dbReference type="Proteomes" id="UP000218209"/>
    </source>
</evidence>
<evidence type="ECO:0000256" key="1">
    <source>
        <dbReference type="SAM" id="MobiDB-lite"/>
    </source>
</evidence>
<feature type="region of interest" description="Disordered" evidence="1">
    <location>
        <begin position="218"/>
        <end position="266"/>
    </location>
</feature>
<sequence length="290" mass="30828">CRTGRRLRSASARRRPSASLAPPLGTTPRTCSRRAAWGPPGRRAPRAQGRAPPRPCGGRSTACTAATAHPPTPNRTCTRPRRGHTQCAPRKSRATGRRSRGRRRRRRRRGRRRGTQRGRVRPPPPPRPLPPRCAAVGAAPERAAATATAAASATAVTARRAGARPNTMAAGVGRGRLPIASGRQGGGWRTAAAPVGTRRLAVRPDVSADVDARAWAAATDDAGCTRRGSPTPLPPLSAAPLRTRGRRPPPPRPSLSGGAGAAPFGPRAEAEWLVRRWYVDRRSRNEPPPS</sequence>
<dbReference type="AlphaFoldDB" id="A0A1X6NNU1"/>
<gene>
    <name evidence="2" type="ORF">BU14_0816s0001</name>
</gene>
<feature type="compositionally biased region" description="Basic residues" evidence="1">
    <location>
        <begin position="78"/>
        <end position="120"/>
    </location>
</feature>
<name>A0A1X6NNU1_PORUM</name>
<protein>
    <submittedName>
        <fullName evidence="2">Uncharacterized protein</fullName>
    </submittedName>
</protein>
<organism evidence="2 3">
    <name type="scientific">Porphyra umbilicalis</name>
    <name type="common">Purple laver</name>
    <name type="synonym">Red alga</name>
    <dbReference type="NCBI Taxonomy" id="2786"/>
    <lineage>
        <taxon>Eukaryota</taxon>
        <taxon>Rhodophyta</taxon>
        <taxon>Bangiophyceae</taxon>
        <taxon>Bangiales</taxon>
        <taxon>Bangiaceae</taxon>
        <taxon>Porphyra</taxon>
    </lineage>
</organism>
<feature type="compositionally biased region" description="Basic residues" evidence="1">
    <location>
        <begin position="1"/>
        <end position="16"/>
    </location>
</feature>
<dbReference type="EMBL" id="KV919280">
    <property type="protein sequence ID" value="OSX70281.1"/>
    <property type="molecule type" value="Genomic_DNA"/>
</dbReference>
<feature type="compositionally biased region" description="Low complexity" evidence="1">
    <location>
        <begin position="33"/>
        <end position="77"/>
    </location>
</feature>
<feature type="region of interest" description="Disordered" evidence="1">
    <location>
        <begin position="1"/>
        <end position="140"/>
    </location>
</feature>
<feature type="compositionally biased region" description="Pro residues" evidence="1">
    <location>
        <begin position="121"/>
        <end position="131"/>
    </location>
</feature>
<proteinExistence type="predicted"/>
<accession>A0A1X6NNU1</accession>